<proteinExistence type="predicted"/>
<accession>A0A8T0CB20</accession>
<evidence type="ECO:0000313" key="2">
    <source>
        <dbReference type="Proteomes" id="UP000016480"/>
    </source>
</evidence>
<gene>
    <name evidence="1" type="ORF">PRUB_a4063</name>
</gene>
<reference evidence="1 2" key="1">
    <citation type="journal article" date="2012" name="J. Bacteriol.">
        <title>Genome sequence of the cycloprodigiosin-producing bacterial strain Pseudoalteromonas rubra ATCC 29570(T).</title>
        <authorList>
            <person name="Xie B.B."/>
            <person name="Shu Y.L."/>
            <person name="Qin Q.L."/>
            <person name="Rong J.C."/>
            <person name="Zhang X.Y."/>
            <person name="Chen X.L."/>
            <person name="Zhou B.C."/>
            <person name="Zhang Y.Z."/>
        </authorList>
    </citation>
    <scope>NUCLEOTIDE SEQUENCE [LARGE SCALE GENOMIC DNA]</scope>
    <source>
        <strain evidence="1 2">DSM 6842</strain>
    </source>
</reference>
<dbReference type="GeneID" id="61357839"/>
<dbReference type="RefSeq" id="WP_010385563.1">
    <property type="nucleotide sequence ID" value="NZ_AHCD03000034.1"/>
</dbReference>
<dbReference type="EMBL" id="AHCD03000034">
    <property type="protein sequence ID" value="KAF7787185.1"/>
    <property type="molecule type" value="Genomic_DNA"/>
</dbReference>
<name>A0A8T0CB20_9GAMM</name>
<dbReference type="Proteomes" id="UP000016480">
    <property type="component" value="Unassembled WGS sequence"/>
</dbReference>
<protein>
    <submittedName>
        <fullName evidence="1">Uncharacterized protein</fullName>
    </submittedName>
</protein>
<sequence length="90" mass="9909">MPNDLNLDLTPTETGRMDYDATKVIYQLQEWHASRVDQLNTVVQSPKSTSIQIGDIELTTARETGAFKAGVSLALTLLGTLPIHVKEPED</sequence>
<dbReference type="AlphaFoldDB" id="A0A8T0CB20"/>
<organism evidence="1 2">
    <name type="scientific">Pseudoalteromonas rubra</name>
    <dbReference type="NCBI Taxonomy" id="43658"/>
    <lineage>
        <taxon>Bacteria</taxon>
        <taxon>Pseudomonadati</taxon>
        <taxon>Pseudomonadota</taxon>
        <taxon>Gammaproteobacteria</taxon>
        <taxon>Alteromonadales</taxon>
        <taxon>Pseudoalteromonadaceae</taxon>
        <taxon>Pseudoalteromonas</taxon>
    </lineage>
</organism>
<evidence type="ECO:0000313" key="1">
    <source>
        <dbReference type="EMBL" id="KAF7787185.1"/>
    </source>
</evidence>
<comment type="caution">
    <text evidence="1">The sequence shown here is derived from an EMBL/GenBank/DDBJ whole genome shotgun (WGS) entry which is preliminary data.</text>
</comment>